<protein>
    <submittedName>
        <fullName evidence="1">Uncharacterized protein</fullName>
    </submittedName>
</protein>
<dbReference type="AlphaFoldDB" id="A0AAE1AC66"/>
<reference evidence="1" key="1">
    <citation type="journal article" date="2023" name="G3 (Bethesda)">
        <title>A reference genome for the long-term kleptoplast-retaining sea slug Elysia crispata morphotype clarki.</title>
        <authorList>
            <person name="Eastman K.E."/>
            <person name="Pendleton A.L."/>
            <person name="Shaikh M.A."/>
            <person name="Suttiyut T."/>
            <person name="Ogas R."/>
            <person name="Tomko P."/>
            <person name="Gavelis G."/>
            <person name="Widhalm J.R."/>
            <person name="Wisecaver J.H."/>
        </authorList>
    </citation>
    <scope>NUCLEOTIDE SEQUENCE</scope>
    <source>
        <strain evidence="1">ECLA1</strain>
    </source>
</reference>
<gene>
    <name evidence="1" type="ORF">RRG08_012357</name>
</gene>
<sequence length="70" mass="7673">MWSGRDRYSSPHVSAVTCHCSNGSCSVAVLEEKPRSGMPENTQLERGKRPDFSQVSSTCLLQFTGKLPTV</sequence>
<keyword evidence="2" id="KW-1185">Reference proteome</keyword>
<evidence type="ECO:0000313" key="1">
    <source>
        <dbReference type="EMBL" id="KAK3784938.1"/>
    </source>
</evidence>
<comment type="caution">
    <text evidence="1">The sequence shown here is derived from an EMBL/GenBank/DDBJ whole genome shotgun (WGS) entry which is preliminary data.</text>
</comment>
<accession>A0AAE1AC66</accession>
<proteinExistence type="predicted"/>
<dbReference type="EMBL" id="JAWDGP010002181">
    <property type="protein sequence ID" value="KAK3784938.1"/>
    <property type="molecule type" value="Genomic_DNA"/>
</dbReference>
<name>A0AAE1AC66_9GAST</name>
<organism evidence="1 2">
    <name type="scientific">Elysia crispata</name>
    <name type="common">lettuce slug</name>
    <dbReference type="NCBI Taxonomy" id="231223"/>
    <lineage>
        <taxon>Eukaryota</taxon>
        <taxon>Metazoa</taxon>
        <taxon>Spiralia</taxon>
        <taxon>Lophotrochozoa</taxon>
        <taxon>Mollusca</taxon>
        <taxon>Gastropoda</taxon>
        <taxon>Heterobranchia</taxon>
        <taxon>Euthyneura</taxon>
        <taxon>Panpulmonata</taxon>
        <taxon>Sacoglossa</taxon>
        <taxon>Placobranchoidea</taxon>
        <taxon>Plakobranchidae</taxon>
        <taxon>Elysia</taxon>
    </lineage>
</organism>
<dbReference type="Proteomes" id="UP001283361">
    <property type="component" value="Unassembled WGS sequence"/>
</dbReference>
<evidence type="ECO:0000313" key="2">
    <source>
        <dbReference type="Proteomes" id="UP001283361"/>
    </source>
</evidence>